<feature type="compositionally biased region" description="Basic and acidic residues" evidence="5">
    <location>
        <begin position="683"/>
        <end position="700"/>
    </location>
</feature>
<name>A0A9D4M9E8_DREPO</name>
<keyword evidence="7" id="KW-0732">Signal</keyword>
<dbReference type="CDD" id="cd18989">
    <property type="entry name" value="LGIC_ECD_cation"/>
    <property type="match status" value="1"/>
</dbReference>
<feature type="domain" description="Neurotransmitter-gated ion-channel ligand-binding" evidence="8">
    <location>
        <begin position="39"/>
        <end position="236"/>
    </location>
</feature>
<evidence type="ECO:0000313" key="10">
    <source>
        <dbReference type="EMBL" id="KAH3872179.1"/>
    </source>
</evidence>
<feature type="transmembrane region" description="Helical" evidence="6">
    <location>
        <begin position="237"/>
        <end position="261"/>
    </location>
</feature>
<dbReference type="GO" id="GO:0005230">
    <property type="term" value="F:extracellular ligand-gated monoatomic ion channel activity"/>
    <property type="evidence" value="ECO:0007669"/>
    <property type="project" value="InterPro"/>
</dbReference>
<feature type="region of interest" description="Disordered" evidence="5">
    <location>
        <begin position="555"/>
        <end position="580"/>
    </location>
</feature>
<keyword evidence="11" id="KW-1185">Reference proteome</keyword>
<dbReference type="Pfam" id="PF02932">
    <property type="entry name" value="Neur_chan_memb"/>
    <property type="match status" value="1"/>
</dbReference>
<proteinExistence type="predicted"/>
<dbReference type="SUPFAM" id="SSF63712">
    <property type="entry name" value="Nicotinic receptor ligand binding domain-like"/>
    <property type="match status" value="1"/>
</dbReference>
<evidence type="ECO:0000313" key="11">
    <source>
        <dbReference type="Proteomes" id="UP000828390"/>
    </source>
</evidence>
<protein>
    <submittedName>
        <fullName evidence="10">Uncharacterized protein</fullName>
    </submittedName>
</protein>
<evidence type="ECO:0000259" key="9">
    <source>
        <dbReference type="Pfam" id="PF02932"/>
    </source>
</evidence>
<dbReference type="Gene3D" id="1.20.58.390">
    <property type="entry name" value="Neurotransmitter-gated ion-channel transmembrane domain"/>
    <property type="match status" value="1"/>
</dbReference>
<dbReference type="InterPro" id="IPR036734">
    <property type="entry name" value="Neur_chan_lig-bd_sf"/>
</dbReference>
<evidence type="ECO:0000256" key="1">
    <source>
        <dbReference type="ARBA" id="ARBA00004141"/>
    </source>
</evidence>
<reference evidence="10" key="1">
    <citation type="journal article" date="2019" name="bioRxiv">
        <title>The Genome of the Zebra Mussel, Dreissena polymorpha: A Resource for Invasive Species Research.</title>
        <authorList>
            <person name="McCartney M.A."/>
            <person name="Auch B."/>
            <person name="Kono T."/>
            <person name="Mallez S."/>
            <person name="Zhang Y."/>
            <person name="Obille A."/>
            <person name="Becker A."/>
            <person name="Abrahante J.E."/>
            <person name="Garbe J."/>
            <person name="Badalamenti J.P."/>
            <person name="Herman A."/>
            <person name="Mangelson H."/>
            <person name="Liachko I."/>
            <person name="Sullivan S."/>
            <person name="Sone E.D."/>
            <person name="Koren S."/>
            <person name="Silverstein K.A.T."/>
            <person name="Beckman K.B."/>
            <person name="Gohl D.M."/>
        </authorList>
    </citation>
    <scope>NUCLEOTIDE SEQUENCE</scope>
    <source>
        <strain evidence="10">Duluth1</strain>
        <tissue evidence="10">Whole animal</tissue>
    </source>
</reference>
<evidence type="ECO:0000256" key="7">
    <source>
        <dbReference type="SAM" id="SignalP"/>
    </source>
</evidence>
<feature type="transmembrane region" description="Helical" evidence="6">
    <location>
        <begin position="268"/>
        <end position="290"/>
    </location>
</feature>
<dbReference type="GO" id="GO:0004888">
    <property type="term" value="F:transmembrane signaling receptor activity"/>
    <property type="evidence" value="ECO:0007669"/>
    <property type="project" value="InterPro"/>
</dbReference>
<feature type="region of interest" description="Disordered" evidence="5">
    <location>
        <begin position="670"/>
        <end position="762"/>
    </location>
</feature>
<feature type="signal peptide" evidence="7">
    <location>
        <begin position="1"/>
        <end position="20"/>
    </location>
</feature>
<dbReference type="InterPro" id="IPR036719">
    <property type="entry name" value="Neuro-gated_channel_TM_sf"/>
</dbReference>
<dbReference type="SUPFAM" id="SSF90112">
    <property type="entry name" value="Neurotransmitter-gated ion-channel transmembrane pore"/>
    <property type="match status" value="1"/>
</dbReference>
<sequence>MMSTLSLFLCVVILMHSSDAISYFDHIQNYLRFVSAYILDGHDTINFPPLKNASDVMKVNVGFYLYAVNGFDEVAGNIQVVAALAMSWRDEMSTIHSITYNIKDRKDFLVPYDNIWRPKLVLTTAIGETTEVGDISYICRYNMETGTVTWKPRIVISSSCTPDVTYYPFDKQVCRFVYTPWGFRSDEVRLVESFSEWNLDQYGESGEWNIGETSTRTFEADNSSFIEFEMTMTRKPLYFAFNIILPVLVLCLLNSTVFLLPAESGERVGFSVTCFLSFMVVLNMIMDIMPRSSSPISYLCFYLVIMMSNSGGMTLVTILMMRVYHKPEKSTVPIWLQRTVTFINCGCAKLRCCVLCCRALRRECCCEDKRKCGCRNPSDDKSTEDTLIEITVNPDLEIIENEREPIKKTIVEETEKSPCCFVAFKRMEKNEGTSCCGCLIGVRKCNCSFLDDDMTLQKKGSQLKGKKTSLPEKDATQGLESEGVSCFGSNQKIRQDISVEIPSSQNSVNSGETVREMRALQIGVANKNKEKRGICFPMKHVPENDELDNQTTYNTKVMSRKKSPQKRHDNTPSTKPDLDADVLPEIKQNEVEKKKLDTKDALRTTTRPGISLFNIDKEDDIPQNEVNIKTLSQKLSETYGKMIVDEEENDPETTDPIKDKEKGRRKTFKLLASQTTSSGLRVSVKEPREGNEKALEDTSFRKTIRSKKQASTKLEDVNATRERSDPNLSARNVRPGGAKNAYSDQSESSDTDTVDNTNQGVPDIIKTARKGWTRVQENLPKTSKSGNVIVPLSKIFSNARKLKEEEADQDADSLADLEEDVEWAEVGRILDTFFFLAFSGGQAFFTIAFLLPIFTYS</sequence>
<feature type="chain" id="PRO_5038932415" evidence="7">
    <location>
        <begin position="21"/>
        <end position="857"/>
    </location>
</feature>
<evidence type="ECO:0000256" key="4">
    <source>
        <dbReference type="ARBA" id="ARBA00023136"/>
    </source>
</evidence>
<dbReference type="EMBL" id="JAIWYP010000002">
    <property type="protein sequence ID" value="KAH3872179.1"/>
    <property type="molecule type" value="Genomic_DNA"/>
</dbReference>
<dbReference type="InterPro" id="IPR006202">
    <property type="entry name" value="Neur_chan_lig-bd"/>
</dbReference>
<dbReference type="InterPro" id="IPR038050">
    <property type="entry name" value="Neuro_actylchol_rec"/>
</dbReference>
<evidence type="ECO:0000256" key="3">
    <source>
        <dbReference type="ARBA" id="ARBA00022989"/>
    </source>
</evidence>
<feature type="transmembrane region" description="Helical" evidence="6">
    <location>
        <begin position="833"/>
        <end position="854"/>
    </location>
</feature>
<organism evidence="10 11">
    <name type="scientific">Dreissena polymorpha</name>
    <name type="common">Zebra mussel</name>
    <name type="synonym">Mytilus polymorpha</name>
    <dbReference type="NCBI Taxonomy" id="45954"/>
    <lineage>
        <taxon>Eukaryota</taxon>
        <taxon>Metazoa</taxon>
        <taxon>Spiralia</taxon>
        <taxon>Lophotrochozoa</taxon>
        <taxon>Mollusca</taxon>
        <taxon>Bivalvia</taxon>
        <taxon>Autobranchia</taxon>
        <taxon>Heteroconchia</taxon>
        <taxon>Euheterodonta</taxon>
        <taxon>Imparidentia</taxon>
        <taxon>Neoheterodontei</taxon>
        <taxon>Myida</taxon>
        <taxon>Dreissenoidea</taxon>
        <taxon>Dreissenidae</taxon>
        <taxon>Dreissena</taxon>
    </lineage>
</organism>
<evidence type="ECO:0000256" key="6">
    <source>
        <dbReference type="SAM" id="Phobius"/>
    </source>
</evidence>
<keyword evidence="3 6" id="KW-1133">Transmembrane helix</keyword>
<dbReference type="Gene3D" id="2.70.170.10">
    <property type="entry name" value="Neurotransmitter-gated ion-channel ligand-binding domain"/>
    <property type="match status" value="1"/>
</dbReference>
<keyword evidence="2 6" id="KW-0812">Transmembrane</keyword>
<dbReference type="PANTHER" id="PTHR18945">
    <property type="entry name" value="NEUROTRANSMITTER GATED ION CHANNEL"/>
    <property type="match status" value="1"/>
</dbReference>
<keyword evidence="4 6" id="KW-0472">Membrane</keyword>
<evidence type="ECO:0000256" key="2">
    <source>
        <dbReference type="ARBA" id="ARBA00022692"/>
    </source>
</evidence>
<dbReference type="Pfam" id="PF02931">
    <property type="entry name" value="Neur_chan_LBD"/>
    <property type="match status" value="1"/>
</dbReference>
<dbReference type="AlphaFoldDB" id="A0A9D4M9E8"/>
<accession>A0A9D4M9E8</accession>
<dbReference type="InterPro" id="IPR006029">
    <property type="entry name" value="Neurotrans-gated_channel_TM"/>
</dbReference>
<dbReference type="Proteomes" id="UP000828390">
    <property type="component" value="Unassembled WGS sequence"/>
</dbReference>
<feature type="domain" description="Neurotransmitter-gated ion-channel transmembrane" evidence="9">
    <location>
        <begin position="243"/>
        <end position="339"/>
    </location>
</feature>
<evidence type="ECO:0000256" key="5">
    <source>
        <dbReference type="SAM" id="MobiDB-lite"/>
    </source>
</evidence>
<feature type="compositionally biased region" description="Basic and acidic residues" evidence="5">
    <location>
        <begin position="713"/>
        <end position="725"/>
    </location>
</feature>
<comment type="subcellular location">
    <subcellularLocation>
        <location evidence="1">Membrane</location>
        <topology evidence="1">Multi-pass membrane protein</topology>
    </subcellularLocation>
</comment>
<dbReference type="InterPro" id="IPR006201">
    <property type="entry name" value="Neur_channel"/>
</dbReference>
<dbReference type="CDD" id="cd19051">
    <property type="entry name" value="LGIC_TM_cation"/>
    <property type="match status" value="1"/>
</dbReference>
<feature type="transmembrane region" description="Helical" evidence="6">
    <location>
        <begin position="296"/>
        <end position="320"/>
    </location>
</feature>
<gene>
    <name evidence="10" type="ORF">DPMN_035394</name>
</gene>
<evidence type="ECO:0000259" key="8">
    <source>
        <dbReference type="Pfam" id="PF02931"/>
    </source>
</evidence>
<reference evidence="10" key="2">
    <citation type="submission" date="2020-11" db="EMBL/GenBank/DDBJ databases">
        <authorList>
            <person name="McCartney M.A."/>
            <person name="Auch B."/>
            <person name="Kono T."/>
            <person name="Mallez S."/>
            <person name="Becker A."/>
            <person name="Gohl D.M."/>
            <person name="Silverstein K.A.T."/>
            <person name="Koren S."/>
            <person name="Bechman K.B."/>
            <person name="Herman A."/>
            <person name="Abrahante J.E."/>
            <person name="Garbe J."/>
        </authorList>
    </citation>
    <scope>NUCLEOTIDE SEQUENCE</scope>
    <source>
        <strain evidence="10">Duluth1</strain>
        <tissue evidence="10">Whole animal</tissue>
    </source>
</reference>
<dbReference type="GO" id="GO:0016020">
    <property type="term" value="C:membrane"/>
    <property type="evidence" value="ECO:0007669"/>
    <property type="project" value="UniProtKB-SubCell"/>
</dbReference>
<comment type="caution">
    <text evidence="10">The sequence shown here is derived from an EMBL/GenBank/DDBJ whole genome shotgun (WGS) entry which is preliminary data.</text>
</comment>